<keyword evidence="1" id="KW-0732">Signal</keyword>
<dbReference type="PANTHER" id="PTHR45656:SF4">
    <property type="entry name" value="PROTEIN CBR-CLEC-78"/>
    <property type="match status" value="1"/>
</dbReference>
<dbReference type="SMART" id="SM00042">
    <property type="entry name" value="CUB"/>
    <property type="match status" value="2"/>
</dbReference>
<dbReference type="SUPFAM" id="SSF49854">
    <property type="entry name" value="Spermadhesin, CUB domain"/>
    <property type="match status" value="3"/>
</dbReference>
<evidence type="ECO:0000256" key="4">
    <source>
        <dbReference type="PROSITE-ProRule" id="PRU00302"/>
    </source>
</evidence>
<protein>
    <submittedName>
        <fullName evidence="5">CUB and sushi domain-containing protein 1</fullName>
    </submittedName>
</protein>
<dbReference type="EMBL" id="JH815883">
    <property type="protein sequence ID" value="EKC39755.1"/>
    <property type="molecule type" value="Genomic_DNA"/>
</dbReference>
<dbReference type="InterPro" id="IPR051277">
    <property type="entry name" value="SEZ6_CSMD_C4BPB_Regulators"/>
</dbReference>
<keyword evidence="2" id="KW-0677">Repeat</keyword>
<dbReference type="InterPro" id="IPR016187">
    <property type="entry name" value="CTDL_fold"/>
</dbReference>
<dbReference type="Pfam" id="PF00431">
    <property type="entry name" value="CUB"/>
    <property type="match status" value="1"/>
</dbReference>
<reference evidence="5" key="1">
    <citation type="journal article" date="2012" name="Nature">
        <title>The oyster genome reveals stress adaptation and complexity of shell formation.</title>
        <authorList>
            <person name="Zhang G."/>
            <person name="Fang X."/>
            <person name="Guo X."/>
            <person name="Li L."/>
            <person name="Luo R."/>
            <person name="Xu F."/>
            <person name="Yang P."/>
            <person name="Zhang L."/>
            <person name="Wang X."/>
            <person name="Qi H."/>
            <person name="Xiong Z."/>
            <person name="Que H."/>
            <person name="Xie Y."/>
            <person name="Holland P.W."/>
            <person name="Paps J."/>
            <person name="Zhu Y."/>
            <person name="Wu F."/>
            <person name="Chen Y."/>
            <person name="Wang J."/>
            <person name="Peng C."/>
            <person name="Meng J."/>
            <person name="Yang L."/>
            <person name="Liu J."/>
            <person name="Wen B."/>
            <person name="Zhang N."/>
            <person name="Huang Z."/>
            <person name="Zhu Q."/>
            <person name="Feng Y."/>
            <person name="Mount A."/>
            <person name="Hedgecock D."/>
            <person name="Xu Z."/>
            <person name="Liu Y."/>
            <person name="Domazet-Loso T."/>
            <person name="Du Y."/>
            <person name="Sun X."/>
            <person name="Zhang S."/>
            <person name="Liu B."/>
            <person name="Cheng P."/>
            <person name="Jiang X."/>
            <person name="Li J."/>
            <person name="Fan D."/>
            <person name="Wang W."/>
            <person name="Fu W."/>
            <person name="Wang T."/>
            <person name="Wang B."/>
            <person name="Zhang J."/>
            <person name="Peng Z."/>
            <person name="Li Y."/>
            <person name="Li N."/>
            <person name="Wang J."/>
            <person name="Chen M."/>
            <person name="He Y."/>
            <person name="Tan F."/>
            <person name="Song X."/>
            <person name="Zheng Q."/>
            <person name="Huang R."/>
            <person name="Yang H."/>
            <person name="Du X."/>
            <person name="Chen L."/>
            <person name="Yang M."/>
            <person name="Gaffney P.M."/>
            <person name="Wang S."/>
            <person name="Luo L."/>
            <person name="She Z."/>
            <person name="Ming Y."/>
            <person name="Huang W."/>
            <person name="Zhang S."/>
            <person name="Huang B."/>
            <person name="Zhang Y."/>
            <person name="Qu T."/>
            <person name="Ni P."/>
            <person name="Miao G."/>
            <person name="Wang J."/>
            <person name="Wang Q."/>
            <person name="Steinberg C.E."/>
            <person name="Wang H."/>
            <person name="Li N."/>
            <person name="Qian L."/>
            <person name="Zhang G."/>
            <person name="Li Y."/>
            <person name="Yang H."/>
            <person name="Liu X."/>
            <person name="Wang J."/>
            <person name="Yin Y."/>
            <person name="Wang J."/>
        </authorList>
    </citation>
    <scope>NUCLEOTIDE SEQUENCE [LARGE SCALE GENOMIC DNA]</scope>
    <source>
        <strain evidence="5">05x7-T-G4-1.051#20</strain>
    </source>
</reference>
<dbReference type="InterPro" id="IPR003410">
    <property type="entry name" value="HYR_dom"/>
</dbReference>
<dbReference type="Gene3D" id="2.60.120.290">
    <property type="entry name" value="Spermadhesin, CUB domain"/>
    <property type="match status" value="3"/>
</dbReference>
<dbReference type="PROSITE" id="PS50041">
    <property type="entry name" value="C_TYPE_LECTIN_2"/>
    <property type="match status" value="1"/>
</dbReference>
<dbReference type="InterPro" id="IPR035976">
    <property type="entry name" value="Sushi/SCR/CCP_sf"/>
</dbReference>
<dbReference type="AlphaFoldDB" id="K1REE8"/>
<dbReference type="InParanoid" id="K1REE8"/>
<dbReference type="SUPFAM" id="SSF56436">
    <property type="entry name" value="C-type lectin-like"/>
    <property type="match status" value="1"/>
</dbReference>
<evidence type="ECO:0000313" key="5">
    <source>
        <dbReference type="EMBL" id="EKC39755.1"/>
    </source>
</evidence>
<keyword evidence="3" id="KW-1015">Disulfide bond</keyword>
<dbReference type="PANTHER" id="PTHR45656">
    <property type="entry name" value="PROTEIN CBR-CLEC-78"/>
    <property type="match status" value="1"/>
</dbReference>
<dbReference type="Pfam" id="PF00059">
    <property type="entry name" value="Lectin_C"/>
    <property type="match status" value="1"/>
</dbReference>
<dbReference type="CDD" id="cd00037">
    <property type="entry name" value="CLECT"/>
    <property type="match status" value="1"/>
</dbReference>
<gene>
    <name evidence="5" type="ORF">CGI_10011253</name>
</gene>
<dbReference type="PROSITE" id="PS50923">
    <property type="entry name" value="SUSHI"/>
    <property type="match status" value="2"/>
</dbReference>
<dbReference type="SMART" id="SM00034">
    <property type="entry name" value="CLECT"/>
    <property type="match status" value="1"/>
</dbReference>
<accession>K1REE8</accession>
<evidence type="ECO:0000256" key="3">
    <source>
        <dbReference type="ARBA" id="ARBA00023157"/>
    </source>
</evidence>
<dbReference type="Gene3D" id="3.10.100.10">
    <property type="entry name" value="Mannose-Binding Protein A, subunit A"/>
    <property type="match status" value="1"/>
</dbReference>
<dbReference type="InterPro" id="IPR000436">
    <property type="entry name" value="Sushi_SCR_CCP_dom"/>
</dbReference>
<keyword evidence="4" id="KW-0768">Sushi</keyword>
<dbReference type="PROSITE" id="PS01180">
    <property type="entry name" value="CUB"/>
    <property type="match status" value="2"/>
</dbReference>
<dbReference type="InterPro" id="IPR035914">
    <property type="entry name" value="Sperma_CUB_dom_sf"/>
</dbReference>
<organism evidence="5">
    <name type="scientific">Magallana gigas</name>
    <name type="common">Pacific oyster</name>
    <name type="synonym">Crassostrea gigas</name>
    <dbReference type="NCBI Taxonomy" id="29159"/>
    <lineage>
        <taxon>Eukaryota</taxon>
        <taxon>Metazoa</taxon>
        <taxon>Spiralia</taxon>
        <taxon>Lophotrochozoa</taxon>
        <taxon>Mollusca</taxon>
        <taxon>Bivalvia</taxon>
        <taxon>Autobranchia</taxon>
        <taxon>Pteriomorphia</taxon>
        <taxon>Ostreida</taxon>
        <taxon>Ostreoidea</taxon>
        <taxon>Ostreidae</taxon>
        <taxon>Magallana</taxon>
    </lineage>
</organism>
<dbReference type="InterPro" id="IPR001304">
    <property type="entry name" value="C-type_lectin-like"/>
</dbReference>
<dbReference type="CDD" id="cd00033">
    <property type="entry name" value="CCP"/>
    <property type="match status" value="2"/>
</dbReference>
<dbReference type="InterPro" id="IPR000859">
    <property type="entry name" value="CUB_dom"/>
</dbReference>
<evidence type="ECO:0000256" key="1">
    <source>
        <dbReference type="ARBA" id="ARBA00022729"/>
    </source>
</evidence>
<comment type="caution">
    <text evidence="4">Lacks conserved residue(s) required for the propagation of feature annotation.</text>
</comment>
<dbReference type="Pfam" id="PF02494">
    <property type="entry name" value="HYR"/>
    <property type="match status" value="1"/>
</dbReference>
<dbReference type="Pfam" id="PF00084">
    <property type="entry name" value="Sushi"/>
    <property type="match status" value="2"/>
</dbReference>
<dbReference type="InterPro" id="IPR016186">
    <property type="entry name" value="C-type_lectin-like/link_sf"/>
</dbReference>
<dbReference type="HOGENOM" id="CLU_323966_0_0_1"/>
<dbReference type="Gene3D" id="2.10.70.10">
    <property type="entry name" value="Complement Module, domain 1"/>
    <property type="match status" value="3"/>
</dbReference>
<dbReference type="PROSITE" id="PS50825">
    <property type="entry name" value="HYR"/>
    <property type="match status" value="1"/>
</dbReference>
<proteinExistence type="predicted"/>
<dbReference type="SMART" id="SM00032">
    <property type="entry name" value="CCP"/>
    <property type="match status" value="4"/>
</dbReference>
<evidence type="ECO:0000256" key="2">
    <source>
        <dbReference type="ARBA" id="ARBA00022737"/>
    </source>
</evidence>
<sequence length="892" mass="98428">MGCPVANFKLGGNTCIIPGPADALPGPSAMNRLWDLLLFWFLLQVGNQGSHGHNDGKIGDIGFKCPSGSKFYQGYCLRKETVPMTWEDAKTACLRSGMYLAWLEDDIENEYVATQVMSEVNQYWIGLSNTSSTSGQNEVSWSRYRMSEDKTIPVYKGMWKNLQPADFMEENKCVSTLKDEYDNHWTVTNCRKKLPFVCKLMGAPKPHASSCSELKMLEKGTPGSITMTSFDNNAFCTWTIQAPVGDRIKITISSSFHLEENADVLSVWTGVADSLIWNDMKKLTAGSSWQNLESPLYGTAVPFGLQLEWLITAGSYQVVTLEFLEVDLPTSSSLQVYDGEDLMAPQVFTLNKTPMHPIYISRSKSVRVVLSTDEHEYTKYRGFQLKYKEGCNIEMKQQGTIYSPGYKVGSYPSNVTCAWILTRNTGEAKPISLRFTEFNVKSNSDYVEVYNDTAGTALHTGSGLTGTSDITEIFSSTDGYLNVTFKSNLVLVEKGFKAEFSVDCPMLTLSQWTVNSVTDKYTALNTEIELSCQPGYSFKQEEYNRESSVALKCLPGGKWNVSRIPDCQITYCSTPPAVQNGILKSATGGKVGDNATYECNGGFTLSGSPPIQCQENGVWEAKPSCNVIDCGTPEQVPGAEIYSYTDTLYGSSFNFSCLTGSVRSGVSVNEDYTVTCQENRRWGFGNLTCTVGRCTDPGTPGGAVQVVRSYEAGELLSFRCLRSGYEPVPSAPLMCQQDVTPPKFSNCLNVPFYVDKMEATDFVVPTASDNSGLVKNVTVMPYNFKPGTVVSEDVNVTYTAVDNSGNSATCTVSFIIKDRSPPELTCPKILEKTINTTIGIKVDLNESVTTGATFYPNQFITLNPSTLDGPRKTTLYKFREHIETLLSQKLMR</sequence>
<dbReference type="CDD" id="cd00041">
    <property type="entry name" value="CUB"/>
    <property type="match status" value="2"/>
</dbReference>
<name>K1REE8_MAGGI</name>
<dbReference type="SUPFAM" id="SSF57535">
    <property type="entry name" value="Complement control module/SCR domain"/>
    <property type="match status" value="3"/>
</dbReference>